<feature type="binding site" evidence="9">
    <location>
        <position position="111"/>
    </location>
    <ligand>
        <name>ATP</name>
        <dbReference type="ChEBI" id="CHEBI:30616"/>
    </ligand>
</feature>
<keyword evidence="3" id="KW-0808">Transferase</keyword>
<evidence type="ECO:0000313" key="12">
    <source>
        <dbReference type="EMBL" id="PAA86050.1"/>
    </source>
</evidence>
<keyword evidence="6 9" id="KW-0067">ATP-binding</keyword>
<evidence type="ECO:0000256" key="5">
    <source>
        <dbReference type="ARBA" id="ARBA00022777"/>
    </source>
</evidence>
<dbReference type="GO" id="GO:0035556">
    <property type="term" value="P:intracellular signal transduction"/>
    <property type="evidence" value="ECO:0007669"/>
    <property type="project" value="TreeGrafter"/>
</dbReference>
<feature type="compositionally biased region" description="Gly residues" evidence="10">
    <location>
        <begin position="562"/>
        <end position="576"/>
    </location>
</feature>
<sequence length="812" mass="83294">MESRQSSIESGTTAQSMATDTSSDSATDVEQLENSFGTVDIGSLAAPLPTCCGSAASGTSGGAGGSGDSQVCRAARRQLGSYILLDTIGKGTFAVVKRARHSVLKAKVAIKLMDKKLLGEKNLAKVHREISAMKLLKHPHIIRLYEVIETDSHICLAMEFAHKGELFDYISREKQLTEADARDLFWQAVCAVSYCHSRRIAHRDLKAENLLLDSRGRVKLVDFGFCNFMQPGRLLSTHCGSPQYASPELFRGEMYDGTKVDVWSLGVILYVLVCGAFPFCGDSLASIRASVLRGLVRYPFYLSHGCERLLRGLLHPLADRRLSLRQACAEPWMLESAHSRRFLALIAEQEEAASASAAGSAEVSARVLTRLAGLGYPADRVAEAVRAGRSDQLAGAYCLAEDLLDRGEGGANSNEDEESSASPMDEADDEVCTSAGPRRSTQPALVNLLTPALPLLPRRASDGAARAGGPLLLPGGPASRDAGSSCPEEAAAGRSTLSAEVAASASAAGGPSAARKSSPPSRTRSASTSGQSRRRLSSGSAATSGASSGQLFLRRHGSCSERGGGGGAGRLAGGGVEKPPVSAQHFLAAAARRRCSEGSSASSTSGGGGGGYYGVTSRSALLHELMSAAAASSRRASQARSDPGGASSASAAAAAAAAAASATVAAAMDLLSPQSPLPMPPGLQQPHIQWSPSPASPTSTVTAAAVAEDSDDEMDLAAIESLNAKIRAGALLSSTAASASAFTSTAAAAAFAVAPSSPAIALTDDTGQVVNLMSGSGGADRGAYSVGGGRGGGSEGAFTFDMGVSAWNPPQS</sequence>
<dbReference type="InterPro" id="IPR011009">
    <property type="entry name" value="Kinase-like_dom_sf"/>
</dbReference>
<dbReference type="PROSITE" id="PS00107">
    <property type="entry name" value="PROTEIN_KINASE_ATP"/>
    <property type="match status" value="1"/>
</dbReference>
<comment type="catalytic activity">
    <reaction evidence="8">
        <text>L-seryl-[protein] + ATP = O-phospho-L-seryl-[protein] + ADP + H(+)</text>
        <dbReference type="Rhea" id="RHEA:17989"/>
        <dbReference type="Rhea" id="RHEA-COMP:9863"/>
        <dbReference type="Rhea" id="RHEA-COMP:11604"/>
        <dbReference type="ChEBI" id="CHEBI:15378"/>
        <dbReference type="ChEBI" id="CHEBI:29999"/>
        <dbReference type="ChEBI" id="CHEBI:30616"/>
        <dbReference type="ChEBI" id="CHEBI:83421"/>
        <dbReference type="ChEBI" id="CHEBI:456216"/>
        <dbReference type="EC" id="2.7.11.1"/>
    </reaction>
</comment>
<dbReference type="PANTHER" id="PTHR24346">
    <property type="entry name" value="MAP/MICROTUBULE AFFINITY-REGULATING KINASE"/>
    <property type="match status" value="1"/>
</dbReference>
<dbReference type="FunFam" id="1.10.510.10:FF:000571">
    <property type="entry name" value="Maternal embryonic leucine zipper kinase"/>
    <property type="match status" value="1"/>
</dbReference>
<evidence type="ECO:0000256" key="9">
    <source>
        <dbReference type="PROSITE-ProRule" id="PRU10141"/>
    </source>
</evidence>
<keyword evidence="2" id="KW-0723">Serine/threonine-protein kinase</keyword>
<reference evidence="12 13" key="1">
    <citation type="submission" date="2017-06" db="EMBL/GenBank/DDBJ databases">
        <title>A platform for efficient transgenesis in Macrostomum lignano, a flatworm model organism for stem cell research.</title>
        <authorList>
            <person name="Berezikov E."/>
        </authorList>
    </citation>
    <scope>NUCLEOTIDE SEQUENCE [LARGE SCALE GENOMIC DNA]</scope>
    <source>
        <strain evidence="12">DV1</strain>
        <tissue evidence="12">Whole organism</tissue>
    </source>
</reference>
<feature type="compositionally biased region" description="Low complexity" evidence="10">
    <location>
        <begin position="684"/>
        <end position="698"/>
    </location>
</feature>
<proteinExistence type="predicted"/>
<evidence type="ECO:0000256" key="1">
    <source>
        <dbReference type="ARBA" id="ARBA00012513"/>
    </source>
</evidence>
<evidence type="ECO:0000256" key="4">
    <source>
        <dbReference type="ARBA" id="ARBA00022741"/>
    </source>
</evidence>
<dbReference type="PANTHER" id="PTHR24346:SF82">
    <property type="entry name" value="KP78A-RELATED"/>
    <property type="match status" value="1"/>
</dbReference>
<dbReference type="SUPFAM" id="SSF56112">
    <property type="entry name" value="Protein kinase-like (PK-like)"/>
    <property type="match status" value="1"/>
</dbReference>
<evidence type="ECO:0000256" key="10">
    <source>
        <dbReference type="SAM" id="MobiDB-lite"/>
    </source>
</evidence>
<evidence type="ECO:0000256" key="3">
    <source>
        <dbReference type="ARBA" id="ARBA00022679"/>
    </source>
</evidence>
<evidence type="ECO:0000256" key="6">
    <source>
        <dbReference type="ARBA" id="ARBA00022840"/>
    </source>
</evidence>
<dbReference type="InterPro" id="IPR000719">
    <property type="entry name" value="Prot_kinase_dom"/>
</dbReference>
<feature type="compositionally biased region" description="Acidic residues" evidence="10">
    <location>
        <begin position="414"/>
        <end position="431"/>
    </location>
</feature>
<dbReference type="EC" id="2.7.11.1" evidence="1"/>
<organism evidence="12 13">
    <name type="scientific">Macrostomum lignano</name>
    <dbReference type="NCBI Taxonomy" id="282301"/>
    <lineage>
        <taxon>Eukaryota</taxon>
        <taxon>Metazoa</taxon>
        <taxon>Spiralia</taxon>
        <taxon>Lophotrochozoa</taxon>
        <taxon>Platyhelminthes</taxon>
        <taxon>Rhabditophora</taxon>
        <taxon>Macrostomorpha</taxon>
        <taxon>Macrostomida</taxon>
        <taxon>Macrostomidae</taxon>
        <taxon>Macrostomum</taxon>
    </lineage>
</organism>
<dbReference type="SMART" id="SM00220">
    <property type="entry name" value="S_TKc"/>
    <property type="match status" value="1"/>
</dbReference>
<dbReference type="PROSITE" id="PS00108">
    <property type="entry name" value="PROTEIN_KINASE_ST"/>
    <property type="match status" value="1"/>
</dbReference>
<dbReference type="FunFam" id="3.30.200.20:FF:000003">
    <property type="entry name" value="Non-specific serine/threonine protein kinase"/>
    <property type="match status" value="1"/>
</dbReference>
<comment type="catalytic activity">
    <reaction evidence="7">
        <text>L-threonyl-[protein] + ATP = O-phospho-L-threonyl-[protein] + ADP + H(+)</text>
        <dbReference type="Rhea" id="RHEA:46608"/>
        <dbReference type="Rhea" id="RHEA-COMP:11060"/>
        <dbReference type="Rhea" id="RHEA-COMP:11605"/>
        <dbReference type="ChEBI" id="CHEBI:15378"/>
        <dbReference type="ChEBI" id="CHEBI:30013"/>
        <dbReference type="ChEBI" id="CHEBI:30616"/>
        <dbReference type="ChEBI" id="CHEBI:61977"/>
        <dbReference type="ChEBI" id="CHEBI:456216"/>
        <dbReference type="EC" id="2.7.11.1"/>
    </reaction>
</comment>
<feature type="domain" description="Protein kinase" evidence="11">
    <location>
        <begin position="82"/>
        <end position="333"/>
    </location>
</feature>
<dbReference type="GO" id="GO:0050321">
    <property type="term" value="F:tau-protein kinase activity"/>
    <property type="evidence" value="ECO:0007669"/>
    <property type="project" value="TreeGrafter"/>
</dbReference>
<dbReference type="AlphaFoldDB" id="A0A267GJ18"/>
<feature type="compositionally biased region" description="Low complexity" evidence="10">
    <location>
        <begin position="12"/>
        <end position="28"/>
    </location>
</feature>
<feature type="compositionally biased region" description="Polar residues" evidence="10">
    <location>
        <begin position="1"/>
        <end position="11"/>
    </location>
</feature>
<evidence type="ECO:0000256" key="2">
    <source>
        <dbReference type="ARBA" id="ARBA00022527"/>
    </source>
</evidence>
<dbReference type="STRING" id="282301.A0A267GJ18"/>
<dbReference type="Pfam" id="PF00069">
    <property type="entry name" value="Pkinase"/>
    <property type="match status" value="1"/>
</dbReference>
<feature type="region of interest" description="Disordered" evidence="10">
    <location>
        <begin position="676"/>
        <end position="698"/>
    </location>
</feature>
<evidence type="ECO:0000259" key="11">
    <source>
        <dbReference type="PROSITE" id="PS50011"/>
    </source>
</evidence>
<evidence type="ECO:0000256" key="7">
    <source>
        <dbReference type="ARBA" id="ARBA00047899"/>
    </source>
</evidence>
<keyword evidence="13" id="KW-1185">Reference proteome</keyword>
<protein>
    <recommendedName>
        <fullName evidence="1">non-specific serine/threonine protein kinase</fullName>
        <ecNumber evidence="1">2.7.11.1</ecNumber>
    </recommendedName>
</protein>
<evidence type="ECO:0000256" key="8">
    <source>
        <dbReference type="ARBA" id="ARBA00048679"/>
    </source>
</evidence>
<dbReference type="Gene3D" id="1.10.510.10">
    <property type="entry name" value="Transferase(Phosphotransferase) domain 1"/>
    <property type="match status" value="1"/>
</dbReference>
<feature type="region of interest" description="Disordered" evidence="10">
    <location>
        <begin position="1"/>
        <end position="28"/>
    </location>
</feature>
<dbReference type="GO" id="GO:0000226">
    <property type="term" value="P:microtubule cytoskeleton organization"/>
    <property type="evidence" value="ECO:0007669"/>
    <property type="project" value="TreeGrafter"/>
</dbReference>
<dbReference type="CDD" id="cd14003">
    <property type="entry name" value="STKc_AMPK-like"/>
    <property type="match status" value="1"/>
</dbReference>
<feature type="region of interest" description="Disordered" evidence="10">
    <location>
        <begin position="407"/>
        <end position="445"/>
    </location>
</feature>
<accession>A0A267GJ18</accession>
<dbReference type="InterPro" id="IPR017441">
    <property type="entry name" value="Protein_kinase_ATP_BS"/>
</dbReference>
<evidence type="ECO:0000313" key="13">
    <source>
        <dbReference type="Proteomes" id="UP000215902"/>
    </source>
</evidence>
<dbReference type="Proteomes" id="UP000215902">
    <property type="component" value="Unassembled WGS sequence"/>
</dbReference>
<dbReference type="OrthoDB" id="193931at2759"/>
<dbReference type="GO" id="GO:0005737">
    <property type="term" value="C:cytoplasm"/>
    <property type="evidence" value="ECO:0007669"/>
    <property type="project" value="TreeGrafter"/>
</dbReference>
<dbReference type="GO" id="GO:0005524">
    <property type="term" value="F:ATP binding"/>
    <property type="evidence" value="ECO:0007669"/>
    <property type="project" value="UniProtKB-UniRule"/>
</dbReference>
<dbReference type="PROSITE" id="PS50011">
    <property type="entry name" value="PROTEIN_KINASE_DOM"/>
    <property type="match status" value="1"/>
</dbReference>
<feature type="compositionally biased region" description="Low complexity" evidence="10">
    <location>
        <begin position="495"/>
        <end position="551"/>
    </location>
</feature>
<keyword evidence="4 9" id="KW-0547">Nucleotide-binding</keyword>
<comment type="caution">
    <text evidence="12">The sequence shown here is derived from an EMBL/GenBank/DDBJ whole genome shotgun (WGS) entry which is preliminary data.</text>
</comment>
<feature type="region of interest" description="Disordered" evidence="10">
    <location>
        <begin position="466"/>
        <end position="579"/>
    </location>
</feature>
<feature type="compositionally biased region" description="Low complexity" evidence="10">
    <location>
        <begin position="466"/>
        <end position="478"/>
    </location>
</feature>
<keyword evidence="5" id="KW-0418">Kinase</keyword>
<gene>
    <name evidence="12" type="ORF">BOX15_Mlig032387g1</name>
</gene>
<dbReference type="EMBL" id="NIVC01000296">
    <property type="protein sequence ID" value="PAA86050.1"/>
    <property type="molecule type" value="Genomic_DNA"/>
</dbReference>
<dbReference type="InterPro" id="IPR008271">
    <property type="entry name" value="Ser/Thr_kinase_AS"/>
</dbReference>
<name>A0A267GJ18_9PLAT</name>